<evidence type="ECO:0000313" key="8">
    <source>
        <dbReference type="Proteomes" id="UP000444185"/>
    </source>
</evidence>
<keyword evidence="8" id="KW-1185">Reference proteome</keyword>
<evidence type="ECO:0000256" key="2">
    <source>
        <dbReference type="ARBA" id="ARBA00023136"/>
    </source>
</evidence>
<dbReference type="OrthoDB" id="9814546at2"/>
<dbReference type="PROSITE" id="PS51123">
    <property type="entry name" value="OMPA_2"/>
    <property type="match status" value="1"/>
</dbReference>
<dbReference type="Proteomes" id="UP000444185">
    <property type="component" value="Unassembled WGS sequence"/>
</dbReference>
<keyword evidence="3" id="KW-0998">Cell outer membrane</keyword>
<evidence type="ECO:0000313" key="7">
    <source>
        <dbReference type="EMBL" id="MXO49963.1"/>
    </source>
</evidence>
<comment type="caution">
    <text evidence="7">The sequence shown here is derived from an EMBL/GenBank/DDBJ whole genome shotgun (WGS) entry which is preliminary data.</text>
</comment>
<evidence type="ECO:0000256" key="3">
    <source>
        <dbReference type="ARBA" id="ARBA00023237"/>
    </source>
</evidence>
<dbReference type="PRINTS" id="PR01021">
    <property type="entry name" value="OMPADOMAIN"/>
</dbReference>
<evidence type="ECO:0000256" key="4">
    <source>
        <dbReference type="PROSITE-ProRule" id="PRU00473"/>
    </source>
</evidence>
<dbReference type="Gene3D" id="3.30.1330.60">
    <property type="entry name" value="OmpA-like domain"/>
    <property type="match status" value="1"/>
</dbReference>
<proteinExistence type="predicted"/>
<dbReference type="RefSeq" id="WP_160606287.1">
    <property type="nucleotide sequence ID" value="NZ_WTYF01000003.1"/>
</dbReference>
<organism evidence="7 8">
    <name type="scientific">Qipengyuania gaetbuli</name>
    <dbReference type="NCBI Taxonomy" id="266952"/>
    <lineage>
        <taxon>Bacteria</taxon>
        <taxon>Pseudomonadati</taxon>
        <taxon>Pseudomonadota</taxon>
        <taxon>Alphaproteobacteria</taxon>
        <taxon>Sphingomonadales</taxon>
        <taxon>Erythrobacteraceae</taxon>
        <taxon>Qipengyuania</taxon>
    </lineage>
</organism>
<accession>A0A844XXX8</accession>
<reference evidence="7 8" key="1">
    <citation type="submission" date="2019-12" db="EMBL/GenBank/DDBJ databases">
        <title>Genomic-based taxomic classification of the family Erythrobacteraceae.</title>
        <authorList>
            <person name="Xu L."/>
        </authorList>
    </citation>
    <scope>NUCLEOTIDE SEQUENCE [LARGE SCALE GENOMIC DNA]</scope>
    <source>
        <strain evidence="7 8">DSM 16225</strain>
    </source>
</reference>
<keyword evidence="2 4" id="KW-0472">Membrane</keyword>
<sequence>MTSRPALTIALGAALVAALGYAASGPGADAMGTRLSGQADAALKEAGLGMVSAQFTDRFGAPTRHPMLSGGEKLDEGRRAEAARLVASLPGVGGTSWEDGFANASAGAIEYEPLHCQEDVEGLLRTRSIRFEEASAELLPVSMILIDEVADALRPCLGSIIAITGHTDDTGTEPGNIALSMDRARAVREALVQRGIPRDGLRAQGVGSAEPVEGLAPNDPANRRIEFSVVRIEPLKPTPVDTPGPR</sequence>
<comment type="subcellular location">
    <subcellularLocation>
        <location evidence="1">Cell outer membrane</location>
    </subcellularLocation>
</comment>
<dbReference type="PANTHER" id="PTHR30329:SF21">
    <property type="entry name" value="LIPOPROTEIN YIAD-RELATED"/>
    <property type="match status" value="1"/>
</dbReference>
<keyword evidence="5" id="KW-0732">Signal</keyword>
<dbReference type="AlphaFoldDB" id="A0A844XXX8"/>
<feature type="domain" description="OmpA-like" evidence="6">
    <location>
        <begin position="118"/>
        <end position="233"/>
    </location>
</feature>
<dbReference type="SUPFAM" id="SSF103088">
    <property type="entry name" value="OmpA-like"/>
    <property type="match status" value="1"/>
</dbReference>
<dbReference type="InterPro" id="IPR050330">
    <property type="entry name" value="Bact_OuterMem_StrucFunc"/>
</dbReference>
<dbReference type="InterPro" id="IPR036737">
    <property type="entry name" value="OmpA-like_sf"/>
</dbReference>
<dbReference type="PANTHER" id="PTHR30329">
    <property type="entry name" value="STATOR ELEMENT OF FLAGELLAR MOTOR COMPLEX"/>
    <property type="match status" value="1"/>
</dbReference>
<protein>
    <submittedName>
        <fullName evidence="7">OmpA family protein</fullName>
    </submittedName>
</protein>
<name>A0A844XXX8_9SPHN</name>
<evidence type="ECO:0000256" key="1">
    <source>
        <dbReference type="ARBA" id="ARBA00004442"/>
    </source>
</evidence>
<dbReference type="EMBL" id="WTYF01000003">
    <property type="protein sequence ID" value="MXO49963.1"/>
    <property type="molecule type" value="Genomic_DNA"/>
</dbReference>
<gene>
    <name evidence="7" type="ORF">GRI42_01440</name>
</gene>
<dbReference type="GO" id="GO:0009279">
    <property type="term" value="C:cell outer membrane"/>
    <property type="evidence" value="ECO:0007669"/>
    <property type="project" value="UniProtKB-SubCell"/>
</dbReference>
<dbReference type="InterPro" id="IPR006665">
    <property type="entry name" value="OmpA-like"/>
</dbReference>
<dbReference type="Pfam" id="PF00691">
    <property type="entry name" value="OmpA"/>
    <property type="match status" value="1"/>
</dbReference>
<feature type="chain" id="PRO_5032960397" evidence="5">
    <location>
        <begin position="23"/>
        <end position="246"/>
    </location>
</feature>
<dbReference type="CDD" id="cd07185">
    <property type="entry name" value="OmpA_C-like"/>
    <property type="match status" value="1"/>
</dbReference>
<evidence type="ECO:0000256" key="5">
    <source>
        <dbReference type="SAM" id="SignalP"/>
    </source>
</evidence>
<dbReference type="InterPro" id="IPR006664">
    <property type="entry name" value="OMP_bac"/>
</dbReference>
<evidence type="ECO:0000259" key="6">
    <source>
        <dbReference type="PROSITE" id="PS51123"/>
    </source>
</evidence>
<feature type="signal peptide" evidence="5">
    <location>
        <begin position="1"/>
        <end position="22"/>
    </location>
</feature>